<name>A0A1H6FK75_THEAL</name>
<evidence type="ECO:0000313" key="2">
    <source>
        <dbReference type="Proteomes" id="UP000222056"/>
    </source>
</evidence>
<dbReference type="Gene3D" id="3.40.50.2020">
    <property type="match status" value="1"/>
</dbReference>
<accession>A0A1H6FK75</accession>
<dbReference type="InterPro" id="IPR029057">
    <property type="entry name" value="PRTase-like"/>
</dbReference>
<protein>
    <submittedName>
        <fullName evidence="1">Predicted phosphoribosyltransferase</fullName>
    </submittedName>
</protein>
<dbReference type="GO" id="GO:0016757">
    <property type="term" value="F:glycosyltransferase activity"/>
    <property type="evidence" value="ECO:0007669"/>
    <property type="project" value="UniProtKB-KW"/>
</dbReference>
<gene>
    <name evidence="1" type="ORF">SAMN02745716_0061</name>
</gene>
<keyword evidence="1" id="KW-0328">Glycosyltransferase</keyword>
<keyword evidence="2" id="KW-1185">Reference proteome</keyword>
<keyword evidence="1" id="KW-0808">Transferase</keyword>
<proteinExistence type="predicted"/>
<reference evidence="2" key="1">
    <citation type="submission" date="2016-10" db="EMBL/GenBank/DDBJ databases">
        <authorList>
            <person name="Varghese N."/>
            <person name="Submissions S."/>
        </authorList>
    </citation>
    <scope>NUCLEOTIDE SEQUENCE [LARGE SCALE GENOMIC DNA]</scope>
    <source>
        <strain evidence="2">ATCC 35263</strain>
    </source>
</reference>
<dbReference type="STRING" id="29539.SAMN02745716_0061"/>
<dbReference type="InterPro" id="IPR000836">
    <property type="entry name" value="PRTase_dom"/>
</dbReference>
<dbReference type="SUPFAM" id="SSF53271">
    <property type="entry name" value="PRTase-like"/>
    <property type="match status" value="1"/>
</dbReference>
<dbReference type="AlphaFoldDB" id="A0A1H6FK75"/>
<dbReference type="EMBL" id="FNWJ01000001">
    <property type="protein sequence ID" value="SEH10214.1"/>
    <property type="molecule type" value="Genomic_DNA"/>
</dbReference>
<organism evidence="1 2">
    <name type="scientific">Thermoleophilum album</name>
    <dbReference type="NCBI Taxonomy" id="29539"/>
    <lineage>
        <taxon>Bacteria</taxon>
        <taxon>Bacillati</taxon>
        <taxon>Actinomycetota</taxon>
        <taxon>Thermoleophilia</taxon>
        <taxon>Thermoleophilales</taxon>
        <taxon>Thermoleophilaceae</taxon>
        <taxon>Thermoleophilum</taxon>
    </lineage>
</organism>
<evidence type="ECO:0000313" key="1">
    <source>
        <dbReference type="EMBL" id="SEH10214.1"/>
    </source>
</evidence>
<dbReference type="CDD" id="cd06223">
    <property type="entry name" value="PRTases_typeI"/>
    <property type="match status" value="1"/>
</dbReference>
<dbReference type="RefSeq" id="WP_093115166.1">
    <property type="nucleotide sequence ID" value="NZ_FNWJ01000001.1"/>
</dbReference>
<dbReference type="OrthoDB" id="9793637at2"/>
<dbReference type="Proteomes" id="UP000222056">
    <property type="component" value="Unassembled WGS sequence"/>
</dbReference>
<sequence>MSKGKFADRFEAGRRLAVLLDGLDGDVVVLALRRDALPVAFEVARALDARLDGVPGEARAWRGEPPALDLRGREVLLVDDGGADPEQLIAAVERVREMGARRVIAGFPAAPRELQEAAGRVVDEIHVAEPGLPSYVDDLPTPPEQAAELLERALELYAIGPRVEARAHGVHDT</sequence>